<gene>
    <name evidence="2" type="ORF">HMPREF1863_00375</name>
</gene>
<feature type="transmembrane region" description="Helical" evidence="1">
    <location>
        <begin position="33"/>
        <end position="50"/>
    </location>
</feature>
<comment type="caution">
    <text evidence="2">The sequence shown here is derived from an EMBL/GenBank/DDBJ whole genome shotgun (WGS) entry which is preliminary data.</text>
</comment>
<dbReference type="PANTHER" id="PTHR36111">
    <property type="entry name" value="INNER MEMBRANE PROTEIN-RELATED"/>
    <property type="match status" value="1"/>
</dbReference>
<feature type="transmembrane region" description="Helical" evidence="1">
    <location>
        <begin position="185"/>
        <end position="205"/>
    </location>
</feature>
<dbReference type="PATRIC" id="fig|755172.3.peg.361"/>
<feature type="transmembrane region" description="Helical" evidence="1">
    <location>
        <begin position="145"/>
        <end position="165"/>
    </location>
</feature>
<dbReference type="InterPro" id="IPR007563">
    <property type="entry name" value="DUF554"/>
</dbReference>
<keyword evidence="1" id="KW-0472">Membrane</keyword>
<accession>A0A134AK24</accession>
<feature type="transmembrane region" description="Helical" evidence="1">
    <location>
        <begin position="212"/>
        <end position="232"/>
    </location>
</feature>
<evidence type="ECO:0008006" key="4">
    <source>
        <dbReference type="Google" id="ProtNLM"/>
    </source>
</evidence>
<dbReference type="RefSeq" id="WP_068366824.1">
    <property type="nucleotide sequence ID" value="NZ_KQ960160.1"/>
</dbReference>
<dbReference type="Pfam" id="PF04474">
    <property type="entry name" value="DUF554"/>
    <property type="match status" value="1"/>
</dbReference>
<organism evidence="2 3">
    <name type="scientific">Aedoeadaptatus coxii</name>
    <dbReference type="NCBI Taxonomy" id="755172"/>
    <lineage>
        <taxon>Bacteria</taxon>
        <taxon>Bacillati</taxon>
        <taxon>Bacillota</taxon>
        <taxon>Tissierellia</taxon>
        <taxon>Tissierellales</taxon>
        <taxon>Peptoniphilaceae</taxon>
        <taxon>Aedoeadaptatus</taxon>
    </lineage>
</organism>
<dbReference type="AlphaFoldDB" id="A0A134AK24"/>
<feature type="transmembrane region" description="Helical" evidence="1">
    <location>
        <begin position="6"/>
        <end position="21"/>
    </location>
</feature>
<dbReference type="Proteomes" id="UP000070442">
    <property type="component" value="Unassembled WGS sequence"/>
</dbReference>
<proteinExistence type="predicted"/>
<dbReference type="PANTHER" id="PTHR36111:SF2">
    <property type="entry name" value="INNER MEMBRANE PROTEIN"/>
    <property type="match status" value="1"/>
</dbReference>
<name>A0A134AK24_9FIRM</name>
<dbReference type="OrthoDB" id="9797976at2"/>
<sequence length="233" mass="24373">MIGVITNALAIAILAVMGKLIGKHIPDRVQDQVLLVLPLSVMAMGVQMALKADEFFVVMMSIAIGSGIGAALDIDGALRRFGDRVDAKIRTRGMDDGGVGPMTAAIQSSILFCVGPMAIVGALEAGIGHNPETFFIKSALDGMTALMFASSMGIGVALSAIPTFIYQGALVLASSSLAPFINDVILADLTSIGGITILAIGFGILKIKEFRVSNMLPSFIVVFAIRALMTLWM</sequence>
<protein>
    <recommendedName>
        <fullName evidence="4">Membrane protein YdfK</fullName>
    </recommendedName>
</protein>
<reference evidence="3" key="1">
    <citation type="submission" date="2016-01" db="EMBL/GenBank/DDBJ databases">
        <authorList>
            <person name="Mitreva M."/>
            <person name="Pepin K.H."/>
            <person name="Mihindukulasuriya K.A."/>
            <person name="Fulton R."/>
            <person name="Fronick C."/>
            <person name="O'Laughlin M."/>
            <person name="Miner T."/>
            <person name="Herter B."/>
            <person name="Rosa B.A."/>
            <person name="Cordes M."/>
            <person name="Tomlinson C."/>
            <person name="Wollam A."/>
            <person name="Palsikar V.B."/>
            <person name="Mardis E.R."/>
            <person name="Wilson R.K."/>
        </authorList>
    </citation>
    <scope>NUCLEOTIDE SEQUENCE [LARGE SCALE GENOMIC DNA]</scope>
    <source>
        <strain evidence="3">DNF00729</strain>
    </source>
</reference>
<dbReference type="EMBL" id="LSDG01000008">
    <property type="protein sequence ID" value="KXB68057.1"/>
    <property type="molecule type" value="Genomic_DNA"/>
</dbReference>
<keyword evidence="3" id="KW-1185">Reference proteome</keyword>
<dbReference type="STRING" id="755172.HMPREF1863_00375"/>
<evidence type="ECO:0000313" key="3">
    <source>
        <dbReference type="Proteomes" id="UP000070442"/>
    </source>
</evidence>
<evidence type="ECO:0000313" key="2">
    <source>
        <dbReference type="EMBL" id="KXB68057.1"/>
    </source>
</evidence>
<evidence type="ECO:0000256" key="1">
    <source>
        <dbReference type="SAM" id="Phobius"/>
    </source>
</evidence>
<keyword evidence="1" id="KW-1133">Transmembrane helix</keyword>
<keyword evidence="1" id="KW-0812">Transmembrane</keyword>